<dbReference type="EMBL" id="JAQHRD010000006">
    <property type="protein sequence ID" value="KAJ6439948.1"/>
    <property type="molecule type" value="Genomic_DNA"/>
</dbReference>
<feature type="region of interest" description="Disordered" evidence="1">
    <location>
        <begin position="346"/>
        <end position="375"/>
    </location>
</feature>
<gene>
    <name evidence="2" type="ORF">O9K51_07839</name>
</gene>
<organism evidence="2 3">
    <name type="scientific">Purpureocillium lavendulum</name>
    <dbReference type="NCBI Taxonomy" id="1247861"/>
    <lineage>
        <taxon>Eukaryota</taxon>
        <taxon>Fungi</taxon>
        <taxon>Dikarya</taxon>
        <taxon>Ascomycota</taxon>
        <taxon>Pezizomycotina</taxon>
        <taxon>Sordariomycetes</taxon>
        <taxon>Hypocreomycetidae</taxon>
        <taxon>Hypocreales</taxon>
        <taxon>Ophiocordycipitaceae</taxon>
        <taxon>Purpureocillium</taxon>
    </lineage>
</organism>
<evidence type="ECO:0000313" key="3">
    <source>
        <dbReference type="Proteomes" id="UP001163105"/>
    </source>
</evidence>
<dbReference type="AlphaFoldDB" id="A0AB34FKE3"/>
<name>A0AB34FKE3_9HYPO</name>
<comment type="caution">
    <text evidence="2">The sequence shown here is derived from an EMBL/GenBank/DDBJ whole genome shotgun (WGS) entry which is preliminary data.</text>
</comment>
<sequence length="486" mass="52168">MGDAERYAASSSPSPPPLHGGGHHLASPPSPRLGDFVKLQRRTGSLLLVPVLKTATASSASAVGAAAPSDPSAPSGAPFKLGDFRRVVSLLQVGTPDARNGTEAALGSSQLRCSANIDQTSPPTPPPESLLGPFSEPLIPVPDTDDSSAPGRGIEPIFSRTAFATSSTPGTSPSDADLSQSVAALSRLSSTKRIARPRALEQILSYQKTKYGAIIPVYGTETSRVCKHEALMRRLVPHRALDAESAALFPVTACNGVHVFLDMSNISISFHKALRDRHSIGENARFVPLPSLDLQFLTEVLTRGRPTVSLNVGCSVPPGRPEPRYVHELRKLGYHVDLRERKRVVDSTSLGHEPRGHGPAAFTSSSSSDDMSPATSGTVRYVEDLVDEVLQTRIAEAAMECFERQGTLVLATGDAQPAKHSDGFLIYADRALKMGWNVEVVSWKSSLSSHWRNPRWAAKWGNRFRVIELDTFLNELLACAVKAPPS</sequence>
<reference evidence="2" key="1">
    <citation type="submission" date="2023-01" db="EMBL/GenBank/DDBJ databases">
        <title>The growth and conidiation of Purpureocillium lavendulum are regulated by nitrogen source and histone H3K14 acetylation.</title>
        <authorList>
            <person name="Tang P."/>
            <person name="Han J."/>
            <person name="Zhang C."/>
            <person name="Tang P."/>
            <person name="Qi F."/>
            <person name="Zhang K."/>
            <person name="Liang L."/>
        </authorList>
    </citation>
    <scope>NUCLEOTIDE SEQUENCE</scope>
    <source>
        <strain evidence="2">YMF1.00683</strain>
    </source>
</reference>
<evidence type="ECO:0000256" key="1">
    <source>
        <dbReference type="SAM" id="MobiDB-lite"/>
    </source>
</evidence>
<dbReference type="Gene3D" id="3.40.50.1010">
    <property type="entry name" value="5'-nuclease"/>
    <property type="match status" value="1"/>
</dbReference>
<dbReference type="Proteomes" id="UP001163105">
    <property type="component" value="Unassembled WGS sequence"/>
</dbReference>
<protein>
    <submittedName>
        <fullName evidence="2">Alpha-1,2-mannosyltransferase</fullName>
    </submittedName>
</protein>
<dbReference type="CDD" id="cd18724">
    <property type="entry name" value="PIN_LabA-like"/>
    <property type="match status" value="1"/>
</dbReference>
<feature type="region of interest" description="Disordered" evidence="1">
    <location>
        <begin position="1"/>
        <end position="35"/>
    </location>
</feature>
<accession>A0AB34FKE3</accession>
<proteinExistence type="predicted"/>
<evidence type="ECO:0000313" key="2">
    <source>
        <dbReference type="EMBL" id="KAJ6439948.1"/>
    </source>
</evidence>
<keyword evidence="3" id="KW-1185">Reference proteome</keyword>
<feature type="compositionally biased region" description="Low complexity" evidence="1">
    <location>
        <begin position="359"/>
        <end position="375"/>
    </location>
</feature>